<evidence type="ECO:0000256" key="6">
    <source>
        <dbReference type="ARBA" id="ARBA00022840"/>
    </source>
</evidence>
<dbReference type="Pfam" id="PF17779">
    <property type="entry name" value="WHD_NOD2"/>
    <property type="match status" value="1"/>
</dbReference>
<dbReference type="InterPro" id="IPR001870">
    <property type="entry name" value="B30.2/SPRY"/>
</dbReference>
<proteinExistence type="predicted"/>
<dbReference type="SMART" id="SM00449">
    <property type="entry name" value="SPRY"/>
    <property type="match status" value="1"/>
</dbReference>
<evidence type="ECO:0000313" key="9">
    <source>
        <dbReference type="Proteomes" id="UP000005207"/>
    </source>
</evidence>
<accession>I3JM43</accession>
<keyword evidence="5" id="KW-0547">Nucleotide-binding</keyword>
<dbReference type="Pfam" id="PF17776">
    <property type="entry name" value="NLRC4_HD2"/>
    <property type="match status" value="1"/>
</dbReference>
<protein>
    <recommendedName>
        <fullName evidence="7">B30.2/SPRY domain-containing protein</fullName>
    </recommendedName>
</protein>
<dbReference type="InterPro" id="IPR001611">
    <property type="entry name" value="Leu-rich_rpt"/>
</dbReference>
<dbReference type="Pfam" id="PF00622">
    <property type="entry name" value="SPRY"/>
    <property type="match status" value="1"/>
</dbReference>
<dbReference type="AlphaFoldDB" id="I3JM43"/>
<dbReference type="Gene3D" id="2.60.120.920">
    <property type="match status" value="1"/>
</dbReference>
<keyword evidence="9" id="KW-1185">Reference proteome</keyword>
<keyword evidence="2" id="KW-0963">Cytoplasm</keyword>
<dbReference type="InterPro" id="IPR003879">
    <property type="entry name" value="Butyrophylin_SPRY"/>
</dbReference>
<organism evidence="8 9">
    <name type="scientific">Oreochromis niloticus</name>
    <name type="common">Nile tilapia</name>
    <name type="synonym">Tilapia nilotica</name>
    <dbReference type="NCBI Taxonomy" id="8128"/>
    <lineage>
        <taxon>Eukaryota</taxon>
        <taxon>Metazoa</taxon>
        <taxon>Chordata</taxon>
        <taxon>Craniata</taxon>
        <taxon>Vertebrata</taxon>
        <taxon>Euteleostomi</taxon>
        <taxon>Actinopterygii</taxon>
        <taxon>Neopterygii</taxon>
        <taxon>Teleostei</taxon>
        <taxon>Neoteleostei</taxon>
        <taxon>Acanthomorphata</taxon>
        <taxon>Ovalentaria</taxon>
        <taxon>Cichlomorphae</taxon>
        <taxon>Cichliformes</taxon>
        <taxon>Cichlidae</taxon>
        <taxon>African cichlids</taxon>
        <taxon>Pseudocrenilabrinae</taxon>
        <taxon>Oreochromini</taxon>
        <taxon>Oreochromis</taxon>
    </lineage>
</organism>
<dbReference type="Pfam" id="PF13516">
    <property type="entry name" value="LRR_6"/>
    <property type="match status" value="3"/>
</dbReference>
<dbReference type="SMART" id="SM00368">
    <property type="entry name" value="LRR_RI"/>
    <property type="match status" value="4"/>
</dbReference>
<keyword evidence="6" id="KW-0067">ATP-binding</keyword>
<reference evidence="8" key="1">
    <citation type="submission" date="2025-08" db="UniProtKB">
        <authorList>
            <consortium name="Ensembl"/>
        </authorList>
    </citation>
    <scope>IDENTIFICATION</scope>
</reference>
<evidence type="ECO:0000256" key="1">
    <source>
        <dbReference type="ARBA" id="ARBA00004496"/>
    </source>
</evidence>
<dbReference type="InterPro" id="IPR007111">
    <property type="entry name" value="NACHT_NTPase"/>
</dbReference>
<evidence type="ECO:0000259" key="7">
    <source>
        <dbReference type="PROSITE" id="PS50188"/>
    </source>
</evidence>
<dbReference type="SUPFAM" id="SSF52047">
    <property type="entry name" value="RNI-like"/>
    <property type="match status" value="1"/>
</dbReference>
<evidence type="ECO:0000256" key="5">
    <source>
        <dbReference type="ARBA" id="ARBA00022741"/>
    </source>
</evidence>
<dbReference type="PANTHER" id="PTHR24106">
    <property type="entry name" value="NACHT, LRR AND CARD DOMAINS-CONTAINING"/>
    <property type="match status" value="1"/>
</dbReference>
<dbReference type="InterPro" id="IPR006574">
    <property type="entry name" value="PRY"/>
</dbReference>
<dbReference type="Ensembl" id="ENSONIT00000009943.2">
    <property type="protein sequence ID" value="ENSONIP00000009937.2"/>
    <property type="gene ID" value="ENSONIG00000027354.1"/>
</dbReference>
<evidence type="ECO:0000313" key="8">
    <source>
        <dbReference type="Ensembl" id="ENSONIP00000009937.2"/>
    </source>
</evidence>
<feature type="domain" description="B30.2/SPRY" evidence="7">
    <location>
        <begin position="590"/>
        <end position="788"/>
    </location>
</feature>
<dbReference type="InterPro" id="IPR032675">
    <property type="entry name" value="LRR_dom_sf"/>
</dbReference>
<dbReference type="InterPro" id="IPR041075">
    <property type="entry name" value="NOD1/2_WH"/>
</dbReference>
<dbReference type="InterPro" id="IPR027417">
    <property type="entry name" value="P-loop_NTPase"/>
</dbReference>
<dbReference type="InterPro" id="IPR041267">
    <property type="entry name" value="NLRP_HD2"/>
</dbReference>
<sequence>MFPFTFRELNVLKEEKFSLVGLVHHFFTETKEAGICSFEDFQVVFIFDGLDECRLPLDFHKTTIITDPRKSTSVDVLLINLIRGKLLPSAHLWITTRPAAANQIPPDCVGMVTEVRGFTDSHKEEYFRKRFRDEEQANRIISHIKASRSLHIMCHIPVFCWITATVLEDVLETREGGQLPKTLTEMYIHFLVVQAKVKTVKYDGGSETDPHWSPESRKMMESLGKLAFDQLQKGNLIFYESDLTECGIDIRAASVYSGVFTQIFKEERGLYQDKVFCFIHLSVQEFLAALHVHLTFINSGVNLLEEKQTTSQKSEITESSATHFYQSAVDKALQSPNGHLDLFLCFLLGLSLQTNQTLLRGLLTQTGSSSQTNQETVQYIKKKLSKNLTAEKSINLLHCLIELNDRSLVEEIQQYRTSGSLSTGNLSPAQCSALTFMLLSSEEDLDEFDFKKYSASEEALLRMLPVVKASNKALLSGCNLSERSCEALSSVLSSQSSSLRELDLSNSDLQDSGVKLLSAGLKSSQCAVETLSLSGCLITDEGCTSLASALSSNPSHLRELDLSYNHPGDSGMKLLSAGLKDPGWKLDTLRVEPAGEQWLRPGLRKYSCQLTIDTNTVNTKLQLSDDNRKVTHVREVQSYPDHPDRFDVYQLLCRNGLTGRCYWEVEWRGNVDISVSYRSIRRKGDSDDCLFGNNDQSWSLWCYDGAPHSVWHNNIQTSISSSSSSPSPTSITKRVAVYVDCPAGTLSFYRVYSDTLIHLHTFNTTFTETLYPGFRWFPGSSMFLSVLS</sequence>
<dbReference type="GeneTree" id="ENSGT01150000286915"/>
<dbReference type="FunFam" id="2.60.120.920:FF:000037">
    <property type="entry name" value="Si:dkey-191j3.2"/>
    <property type="match status" value="1"/>
</dbReference>
<dbReference type="Gene3D" id="3.80.10.10">
    <property type="entry name" value="Ribonuclease Inhibitor"/>
    <property type="match status" value="1"/>
</dbReference>
<evidence type="ECO:0000256" key="3">
    <source>
        <dbReference type="ARBA" id="ARBA00022614"/>
    </source>
</evidence>
<name>I3JM43_ORENI</name>
<dbReference type="Proteomes" id="UP000005207">
    <property type="component" value="Unplaced"/>
</dbReference>
<dbReference type="SMART" id="SM00589">
    <property type="entry name" value="PRY"/>
    <property type="match status" value="1"/>
</dbReference>
<dbReference type="Pfam" id="PF05729">
    <property type="entry name" value="NACHT"/>
    <property type="match status" value="1"/>
</dbReference>
<dbReference type="SUPFAM" id="SSF49899">
    <property type="entry name" value="Concanavalin A-like lectins/glucanases"/>
    <property type="match status" value="1"/>
</dbReference>
<dbReference type="GO" id="GO:0005737">
    <property type="term" value="C:cytoplasm"/>
    <property type="evidence" value="ECO:0007669"/>
    <property type="project" value="UniProtKB-SubCell"/>
</dbReference>
<keyword evidence="4" id="KW-0677">Repeat</keyword>
<evidence type="ECO:0000256" key="4">
    <source>
        <dbReference type="ARBA" id="ARBA00022737"/>
    </source>
</evidence>
<dbReference type="InterPro" id="IPR013320">
    <property type="entry name" value="ConA-like_dom_sf"/>
</dbReference>
<dbReference type="PRINTS" id="PR01407">
    <property type="entry name" value="BUTYPHLNCDUF"/>
</dbReference>
<evidence type="ECO:0000256" key="2">
    <source>
        <dbReference type="ARBA" id="ARBA00022490"/>
    </source>
</evidence>
<dbReference type="Pfam" id="PF13765">
    <property type="entry name" value="PRY"/>
    <property type="match status" value="1"/>
</dbReference>
<comment type="subcellular location">
    <subcellularLocation>
        <location evidence="1">Cytoplasm</location>
    </subcellularLocation>
</comment>
<dbReference type="InterPro" id="IPR043136">
    <property type="entry name" value="B30.2/SPRY_sf"/>
</dbReference>
<keyword evidence="3" id="KW-0433">Leucine-rich repeat</keyword>
<reference evidence="8" key="2">
    <citation type="submission" date="2025-09" db="UniProtKB">
        <authorList>
            <consortium name="Ensembl"/>
        </authorList>
    </citation>
    <scope>IDENTIFICATION</scope>
</reference>
<dbReference type="InterPro" id="IPR051261">
    <property type="entry name" value="NLR"/>
</dbReference>
<dbReference type="PROSITE" id="PS50188">
    <property type="entry name" value="B302_SPRY"/>
    <property type="match status" value="1"/>
</dbReference>
<dbReference type="GO" id="GO:0005524">
    <property type="term" value="F:ATP binding"/>
    <property type="evidence" value="ECO:0007669"/>
    <property type="project" value="UniProtKB-KW"/>
</dbReference>
<dbReference type="InterPro" id="IPR003877">
    <property type="entry name" value="SPRY_dom"/>
</dbReference>
<dbReference type="CDD" id="cd16040">
    <property type="entry name" value="SPRY_PRY_SNTX"/>
    <property type="match status" value="1"/>
</dbReference>
<dbReference type="Gene3D" id="3.40.50.300">
    <property type="entry name" value="P-loop containing nucleotide triphosphate hydrolases"/>
    <property type="match status" value="1"/>
</dbReference>